<reference evidence="12" key="2">
    <citation type="submission" date="2020-09" db="EMBL/GenBank/DDBJ databases">
        <authorList>
            <person name="Sun Q."/>
            <person name="Zhou Y."/>
        </authorList>
    </citation>
    <scope>NUCLEOTIDE SEQUENCE</scope>
    <source>
        <strain evidence="12">CGMCC 4.7278</strain>
    </source>
</reference>
<evidence type="ECO:0000256" key="1">
    <source>
        <dbReference type="ARBA" id="ARBA00022448"/>
    </source>
</evidence>
<proteinExistence type="inferred from homology"/>
<keyword evidence="4 11" id="KW-0812">Transmembrane</keyword>
<evidence type="ECO:0000256" key="5">
    <source>
        <dbReference type="ARBA" id="ARBA00022741"/>
    </source>
</evidence>
<name>A0A917V646_9NOCA</name>
<evidence type="ECO:0000256" key="4">
    <source>
        <dbReference type="ARBA" id="ARBA00022692"/>
    </source>
</evidence>
<reference evidence="12" key="1">
    <citation type="journal article" date="2014" name="Int. J. Syst. Evol. Microbiol.">
        <title>Complete genome sequence of Corynebacterium casei LMG S-19264T (=DSM 44701T), isolated from a smear-ripened cheese.</title>
        <authorList>
            <consortium name="US DOE Joint Genome Institute (JGI-PGF)"/>
            <person name="Walter F."/>
            <person name="Albersmeier A."/>
            <person name="Kalinowski J."/>
            <person name="Ruckert C."/>
        </authorList>
    </citation>
    <scope>NUCLEOTIDE SEQUENCE</scope>
    <source>
        <strain evidence="12">CGMCC 4.7278</strain>
    </source>
</reference>
<dbReference type="GO" id="GO:0005524">
    <property type="term" value="F:ATP binding"/>
    <property type="evidence" value="ECO:0007669"/>
    <property type="project" value="UniProtKB-UniRule"/>
</dbReference>
<dbReference type="Proteomes" id="UP000612956">
    <property type="component" value="Unassembled WGS sequence"/>
</dbReference>
<keyword evidence="8 11" id="KW-1133">Transmembrane helix</keyword>
<evidence type="ECO:0000256" key="6">
    <source>
        <dbReference type="ARBA" id="ARBA00022840"/>
    </source>
</evidence>
<keyword evidence="13" id="KW-1185">Reference proteome</keyword>
<comment type="caution">
    <text evidence="12">The sequence shown here is derived from an EMBL/GenBank/DDBJ whole genome shotgun (WGS) entry which is preliminary data.</text>
</comment>
<evidence type="ECO:0000256" key="8">
    <source>
        <dbReference type="ARBA" id="ARBA00022989"/>
    </source>
</evidence>
<evidence type="ECO:0000256" key="7">
    <source>
        <dbReference type="ARBA" id="ARBA00022958"/>
    </source>
</evidence>
<comment type="similarity">
    <text evidence="11">Belongs to the KdpC family.</text>
</comment>
<keyword evidence="2 11" id="KW-1003">Cell membrane</keyword>
<dbReference type="InterPro" id="IPR003820">
    <property type="entry name" value="KdpC"/>
</dbReference>
<dbReference type="HAMAP" id="MF_00276">
    <property type="entry name" value="KdpC"/>
    <property type="match status" value="1"/>
</dbReference>
<keyword evidence="7 11" id="KW-0630">Potassium</keyword>
<evidence type="ECO:0000256" key="2">
    <source>
        <dbReference type="ARBA" id="ARBA00022475"/>
    </source>
</evidence>
<evidence type="ECO:0000256" key="10">
    <source>
        <dbReference type="ARBA" id="ARBA00023136"/>
    </source>
</evidence>
<accession>A0A917V646</accession>
<keyword evidence="5 11" id="KW-0547">Nucleotide-binding</keyword>
<keyword evidence="3 11" id="KW-0633">Potassium transport</keyword>
<sequence length="286" mass="29892">MRLSVWLRQHLAAFRALVVLTAIAGICYPLTIFAIGQLPFVSAKAGGSLIERDGRVVGSSLIGQSFTDAHGNPLAGYFQSRPSAADYDGLASGASNLGPEDIIDTPARKSLLTQVCARDRDIADRERVAGGRPFCTKDGVGAVLSVLGPRGADGEVAHPTQVVSVNQVCPATPFVATYRGVRVDCAQPDGDYAAGRITPILGDAPAHPTIPADAVTASGSGLDPHISPEYAALQVARVARERGVSADEVRSFVAAHTTGRTLGFLGEPTVNVVELNLALDEEFPVR</sequence>
<dbReference type="RefSeq" id="WP_188827865.1">
    <property type="nucleotide sequence ID" value="NZ_BMMW01000001.1"/>
</dbReference>
<evidence type="ECO:0000256" key="11">
    <source>
        <dbReference type="HAMAP-Rule" id="MF_00276"/>
    </source>
</evidence>
<dbReference type="EMBL" id="BMMW01000001">
    <property type="protein sequence ID" value="GGK42933.1"/>
    <property type="molecule type" value="Genomic_DNA"/>
</dbReference>
<comment type="subcellular location">
    <subcellularLocation>
        <location evidence="11">Cell membrane</location>
        <topology evidence="11">Single-pass membrane protein</topology>
    </subcellularLocation>
</comment>
<protein>
    <recommendedName>
        <fullName evidence="11">Potassium-transporting ATPase KdpC subunit</fullName>
    </recommendedName>
    <alternativeName>
        <fullName evidence="11">ATP phosphohydrolase [potassium-transporting] C chain</fullName>
    </alternativeName>
    <alternativeName>
        <fullName evidence="11">Potassium-binding and translocating subunit C</fullName>
    </alternativeName>
    <alternativeName>
        <fullName evidence="11">Potassium-translocating ATPase C chain</fullName>
    </alternativeName>
</protein>
<dbReference type="PANTHER" id="PTHR30042:SF2">
    <property type="entry name" value="POTASSIUM-TRANSPORTING ATPASE KDPC SUBUNIT"/>
    <property type="match status" value="1"/>
</dbReference>
<comment type="subunit">
    <text evidence="11">The system is composed of three essential subunits: KdpA, KdpB and KdpC.</text>
</comment>
<comment type="function">
    <text evidence="11">Part of the high-affinity ATP-driven potassium transport (or Kdp) system, which catalyzes the hydrolysis of ATP coupled with the electrogenic transport of potassium into the cytoplasm. This subunit acts as a catalytic chaperone that increases the ATP-binding affinity of the ATP-hydrolyzing subunit KdpB by the formation of a transient KdpB/KdpC/ATP ternary complex.</text>
</comment>
<gene>
    <name evidence="11 12" type="primary">kdpC</name>
    <name evidence="12" type="ORF">GCM10011591_13270</name>
</gene>
<evidence type="ECO:0000313" key="12">
    <source>
        <dbReference type="EMBL" id="GGK42933.1"/>
    </source>
</evidence>
<dbReference type="PANTHER" id="PTHR30042">
    <property type="entry name" value="POTASSIUM-TRANSPORTING ATPASE C CHAIN"/>
    <property type="match status" value="1"/>
</dbReference>
<evidence type="ECO:0000313" key="13">
    <source>
        <dbReference type="Proteomes" id="UP000612956"/>
    </source>
</evidence>
<organism evidence="12 13">
    <name type="scientific">Nocardia camponoti</name>
    <dbReference type="NCBI Taxonomy" id="1616106"/>
    <lineage>
        <taxon>Bacteria</taxon>
        <taxon>Bacillati</taxon>
        <taxon>Actinomycetota</taxon>
        <taxon>Actinomycetes</taxon>
        <taxon>Mycobacteriales</taxon>
        <taxon>Nocardiaceae</taxon>
        <taxon>Nocardia</taxon>
    </lineage>
</organism>
<dbReference type="GO" id="GO:0008556">
    <property type="term" value="F:P-type potassium transmembrane transporter activity"/>
    <property type="evidence" value="ECO:0007669"/>
    <property type="project" value="InterPro"/>
</dbReference>
<keyword evidence="10 11" id="KW-0472">Membrane</keyword>
<dbReference type="GO" id="GO:0005886">
    <property type="term" value="C:plasma membrane"/>
    <property type="evidence" value="ECO:0007669"/>
    <property type="project" value="UniProtKB-SubCell"/>
</dbReference>
<evidence type="ECO:0000256" key="9">
    <source>
        <dbReference type="ARBA" id="ARBA00023065"/>
    </source>
</evidence>
<keyword evidence="6 11" id="KW-0067">ATP-binding</keyword>
<feature type="transmembrane region" description="Helical" evidence="11">
    <location>
        <begin position="12"/>
        <end position="35"/>
    </location>
</feature>
<keyword evidence="9 11" id="KW-0406">Ion transport</keyword>
<keyword evidence="1 11" id="KW-0813">Transport</keyword>
<evidence type="ECO:0000256" key="3">
    <source>
        <dbReference type="ARBA" id="ARBA00022538"/>
    </source>
</evidence>
<dbReference type="Pfam" id="PF02669">
    <property type="entry name" value="KdpC"/>
    <property type="match status" value="2"/>
</dbReference>
<dbReference type="AlphaFoldDB" id="A0A917V646"/>